<gene>
    <name evidence="1" type="ORF">DI544_10440</name>
</gene>
<comment type="caution">
    <text evidence="1">The sequence shown here is derived from an EMBL/GenBank/DDBJ whole genome shotgun (WGS) entry which is preliminary data.</text>
</comment>
<proteinExistence type="predicted"/>
<accession>A0A2W5QPC7</accession>
<organism evidence="1 2">
    <name type="scientific">Sphingomonas taxi</name>
    <dbReference type="NCBI Taxonomy" id="1549858"/>
    <lineage>
        <taxon>Bacteria</taxon>
        <taxon>Pseudomonadati</taxon>
        <taxon>Pseudomonadota</taxon>
        <taxon>Alphaproteobacteria</taxon>
        <taxon>Sphingomonadales</taxon>
        <taxon>Sphingomonadaceae</taxon>
        <taxon>Sphingomonas</taxon>
    </lineage>
</organism>
<dbReference type="Proteomes" id="UP000249229">
    <property type="component" value="Unassembled WGS sequence"/>
</dbReference>
<name>A0A2W5QPC7_9SPHN</name>
<evidence type="ECO:0000313" key="1">
    <source>
        <dbReference type="EMBL" id="PZQ59717.1"/>
    </source>
</evidence>
<dbReference type="AlphaFoldDB" id="A0A2W5QPC7"/>
<evidence type="ECO:0000313" key="2">
    <source>
        <dbReference type="Proteomes" id="UP000249229"/>
    </source>
</evidence>
<sequence length="77" mass="8587">MPAGYGEGTYDGRRWGVTLTRAPDRRRCWLYGEELGGGGRVSFNLYRLAGGRAALRPCEMPAAWVIAFVTGYRTESR</sequence>
<dbReference type="EMBL" id="QFQI01000008">
    <property type="protein sequence ID" value="PZQ59717.1"/>
    <property type="molecule type" value="Genomic_DNA"/>
</dbReference>
<reference evidence="1 2" key="1">
    <citation type="submission" date="2017-08" db="EMBL/GenBank/DDBJ databases">
        <title>Infants hospitalized years apart are colonized by the same room-sourced microbial strains.</title>
        <authorList>
            <person name="Brooks B."/>
            <person name="Olm M.R."/>
            <person name="Firek B.A."/>
            <person name="Baker R."/>
            <person name="Thomas B.C."/>
            <person name="Morowitz M.J."/>
            <person name="Banfield J.F."/>
        </authorList>
    </citation>
    <scope>NUCLEOTIDE SEQUENCE [LARGE SCALE GENOMIC DNA]</scope>
    <source>
        <strain evidence="1">S2_005_001_R1_22</strain>
    </source>
</reference>
<protein>
    <submittedName>
        <fullName evidence="1">Uncharacterized protein</fullName>
    </submittedName>
</protein>